<evidence type="ECO:0000256" key="9">
    <source>
        <dbReference type="ARBA" id="ARBA00022676"/>
    </source>
</evidence>
<dbReference type="InterPro" id="IPR000836">
    <property type="entry name" value="PRTase_dom"/>
</dbReference>
<comment type="subcellular location">
    <subcellularLocation>
        <location evidence="3">Cytoplasm</location>
    </subcellularLocation>
</comment>
<dbReference type="CDD" id="cd06223">
    <property type="entry name" value="PRTases_typeI"/>
    <property type="match status" value="1"/>
</dbReference>
<dbReference type="GO" id="GO:0003999">
    <property type="term" value="F:adenine phosphoribosyltransferase activity"/>
    <property type="evidence" value="ECO:0007669"/>
    <property type="project" value="UniProtKB-EC"/>
</dbReference>
<comment type="catalytic activity">
    <reaction evidence="1">
        <text>AMP + diphosphate = 5-phospho-alpha-D-ribose 1-diphosphate + adenine</text>
        <dbReference type="Rhea" id="RHEA:16609"/>
        <dbReference type="ChEBI" id="CHEBI:16708"/>
        <dbReference type="ChEBI" id="CHEBI:33019"/>
        <dbReference type="ChEBI" id="CHEBI:58017"/>
        <dbReference type="ChEBI" id="CHEBI:456215"/>
        <dbReference type="EC" id="2.4.2.7"/>
    </reaction>
</comment>
<evidence type="ECO:0000256" key="3">
    <source>
        <dbReference type="ARBA" id="ARBA00004496"/>
    </source>
</evidence>
<feature type="domain" description="Phosphoribosyltransferase" evidence="12">
    <location>
        <begin position="19"/>
        <end position="127"/>
    </location>
</feature>
<evidence type="ECO:0000313" key="13">
    <source>
        <dbReference type="EMBL" id="SVA08670.1"/>
    </source>
</evidence>
<gene>
    <name evidence="13" type="ORF">METZ01_LOCUS61524</name>
</gene>
<comment type="similarity">
    <text evidence="5">Belongs to the purine/pyrimidine phosphoribosyltransferase family.</text>
</comment>
<organism evidence="13">
    <name type="scientific">marine metagenome</name>
    <dbReference type="NCBI Taxonomy" id="408172"/>
    <lineage>
        <taxon>unclassified sequences</taxon>
        <taxon>metagenomes</taxon>
        <taxon>ecological metagenomes</taxon>
    </lineage>
</organism>
<evidence type="ECO:0000256" key="6">
    <source>
        <dbReference type="ARBA" id="ARBA00011738"/>
    </source>
</evidence>
<dbReference type="GO" id="GO:0002055">
    <property type="term" value="F:adenine binding"/>
    <property type="evidence" value="ECO:0007669"/>
    <property type="project" value="TreeGrafter"/>
</dbReference>
<dbReference type="GO" id="GO:0005737">
    <property type="term" value="C:cytoplasm"/>
    <property type="evidence" value="ECO:0007669"/>
    <property type="project" value="UniProtKB-SubCell"/>
</dbReference>
<keyword evidence="8" id="KW-0963">Cytoplasm</keyword>
<evidence type="ECO:0000256" key="5">
    <source>
        <dbReference type="ARBA" id="ARBA00008391"/>
    </source>
</evidence>
<dbReference type="NCBIfam" id="NF002636">
    <property type="entry name" value="PRK02304.1-5"/>
    <property type="match status" value="1"/>
</dbReference>
<dbReference type="Pfam" id="PF00156">
    <property type="entry name" value="Pribosyltran"/>
    <property type="match status" value="1"/>
</dbReference>
<dbReference type="InterPro" id="IPR050054">
    <property type="entry name" value="UPRTase/APRTase"/>
</dbReference>
<keyword evidence="9" id="KW-0328">Glycosyltransferase</keyword>
<reference evidence="13" key="1">
    <citation type="submission" date="2018-05" db="EMBL/GenBank/DDBJ databases">
        <authorList>
            <person name="Lanie J.A."/>
            <person name="Ng W.-L."/>
            <person name="Kazmierczak K.M."/>
            <person name="Andrzejewski T.M."/>
            <person name="Davidsen T.M."/>
            <person name="Wayne K.J."/>
            <person name="Tettelin H."/>
            <person name="Glass J.I."/>
            <person name="Rusch D."/>
            <person name="Podicherti R."/>
            <person name="Tsui H.-C.T."/>
            <person name="Winkler M.E."/>
        </authorList>
    </citation>
    <scope>NUCLEOTIDE SEQUENCE</scope>
</reference>
<accession>A0A381SXC6</accession>
<sequence>MLDHDAFSESIDIFCEEFGNSEIDLIVGIESRGFIFGAPLALRLGCPFAIARKPGKLPAETVSAEYELEYGTDSVQIHKDAIKEGDKVLIIDDLIATGGTAQAVGELVTKCQGDITGFAFLINLAELKGSDKLKPHPVFAIIDF</sequence>
<evidence type="ECO:0000256" key="11">
    <source>
        <dbReference type="ARBA" id="ARBA00022726"/>
    </source>
</evidence>
<dbReference type="GO" id="GO:0044209">
    <property type="term" value="P:AMP salvage"/>
    <property type="evidence" value="ECO:0007669"/>
    <property type="project" value="TreeGrafter"/>
</dbReference>
<evidence type="ECO:0000259" key="12">
    <source>
        <dbReference type="Pfam" id="PF00156"/>
    </source>
</evidence>
<evidence type="ECO:0000256" key="1">
    <source>
        <dbReference type="ARBA" id="ARBA00000868"/>
    </source>
</evidence>
<evidence type="ECO:0000256" key="4">
    <source>
        <dbReference type="ARBA" id="ARBA00004659"/>
    </source>
</evidence>
<dbReference type="GO" id="GO:0006166">
    <property type="term" value="P:purine ribonucleoside salvage"/>
    <property type="evidence" value="ECO:0007669"/>
    <property type="project" value="UniProtKB-KW"/>
</dbReference>
<evidence type="ECO:0000256" key="10">
    <source>
        <dbReference type="ARBA" id="ARBA00022679"/>
    </source>
</evidence>
<evidence type="ECO:0000256" key="7">
    <source>
        <dbReference type="ARBA" id="ARBA00011893"/>
    </source>
</evidence>
<dbReference type="SUPFAM" id="SSF53271">
    <property type="entry name" value="PRTase-like"/>
    <property type="match status" value="1"/>
</dbReference>
<evidence type="ECO:0000256" key="8">
    <source>
        <dbReference type="ARBA" id="ARBA00022490"/>
    </source>
</evidence>
<name>A0A381SXC6_9ZZZZ</name>
<keyword evidence="10" id="KW-0808">Transferase</keyword>
<dbReference type="PANTHER" id="PTHR32315">
    <property type="entry name" value="ADENINE PHOSPHORIBOSYLTRANSFERASE"/>
    <property type="match status" value="1"/>
</dbReference>
<evidence type="ECO:0000256" key="2">
    <source>
        <dbReference type="ARBA" id="ARBA00003968"/>
    </source>
</evidence>
<dbReference type="AlphaFoldDB" id="A0A381SXC6"/>
<dbReference type="FunFam" id="3.40.50.2020:FF:000004">
    <property type="entry name" value="Adenine phosphoribosyltransferase"/>
    <property type="match status" value="1"/>
</dbReference>
<keyword evidence="11" id="KW-0660">Purine salvage</keyword>
<comment type="pathway">
    <text evidence="4">Purine metabolism; AMP biosynthesis via salvage pathway; AMP from adenine: step 1/1.</text>
</comment>
<comment type="subunit">
    <text evidence="6">Homodimer.</text>
</comment>
<dbReference type="EMBL" id="UINC01003715">
    <property type="protein sequence ID" value="SVA08670.1"/>
    <property type="molecule type" value="Genomic_DNA"/>
</dbReference>
<dbReference type="PANTHER" id="PTHR32315:SF3">
    <property type="entry name" value="ADENINE PHOSPHORIBOSYLTRANSFERASE"/>
    <property type="match status" value="1"/>
</dbReference>
<proteinExistence type="inferred from homology"/>
<comment type="function">
    <text evidence="2">Catalyzes a salvage reaction resulting in the formation of AMP, that is energically less costly than de novo synthesis.</text>
</comment>
<dbReference type="GO" id="GO:0006168">
    <property type="term" value="P:adenine salvage"/>
    <property type="evidence" value="ECO:0007669"/>
    <property type="project" value="TreeGrafter"/>
</dbReference>
<dbReference type="GO" id="GO:0016208">
    <property type="term" value="F:AMP binding"/>
    <property type="evidence" value="ECO:0007669"/>
    <property type="project" value="TreeGrafter"/>
</dbReference>
<dbReference type="EC" id="2.4.2.7" evidence="7"/>
<protein>
    <recommendedName>
        <fullName evidence="7">adenine phosphoribosyltransferase</fullName>
        <ecNumber evidence="7">2.4.2.7</ecNumber>
    </recommendedName>
</protein>
<dbReference type="InterPro" id="IPR029057">
    <property type="entry name" value="PRTase-like"/>
</dbReference>
<dbReference type="Gene3D" id="3.40.50.2020">
    <property type="match status" value="1"/>
</dbReference>